<gene>
    <name evidence="2" type="ORF">H9789_04790</name>
</gene>
<dbReference type="InterPro" id="IPR008969">
    <property type="entry name" value="CarboxyPept-like_regulatory"/>
</dbReference>
<name>A0A9E2L7F8_9BACT</name>
<proteinExistence type="predicted"/>
<dbReference type="SUPFAM" id="SSF49464">
    <property type="entry name" value="Carboxypeptidase regulatory domain-like"/>
    <property type="match status" value="1"/>
</dbReference>
<reference evidence="2" key="1">
    <citation type="journal article" date="2021" name="PeerJ">
        <title>Extensive microbial diversity within the chicken gut microbiome revealed by metagenomics and culture.</title>
        <authorList>
            <person name="Gilroy R."/>
            <person name="Ravi A."/>
            <person name="Getino M."/>
            <person name="Pursley I."/>
            <person name="Horton D.L."/>
            <person name="Alikhan N.F."/>
            <person name="Baker D."/>
            <person name="Gharbi K."/>
            <person name="Hall N."/>
            <person name="Watson M."/>
            <person name="Adriaenssens E.M."/>
            <person name="Foster-Nyarko E."/>
            <person name="Jarju S."/>
            <person name="Secka A."/>
            <person name="Antonio M."/>
            <person name="Oren A."/>
            <person name="Chaudhuri R.R."/>
            <person name="La Ragione R."/>
            <person name="Hildebrand F."/>
            <person name="Pallen M.J."/>
        </authorList>
    </citation>
    <scope>NUCLEOTIDE SEQUENCE</scope>
    <source>
        <strain evidence="2">G3-2149</strain>
    </source>
</reference>
<reference evidence="2" key="2">
    <citation type="submission" date="2021-04" db="EMBL/GenBank/DDBJ databases">
        <authorList>
            <person name="Gilroy R."/>
        </authorList>
    </citation>
    <scope>NUCLEOTIDE SEQUENCE</scope>
    <source>
        <strain evidence="2">G3-2149</strain>
    </source>
</reference>
<evidence type="ECO:0000313" key="2">
    <source>
        <dbReference type="EMBL" id="MBU3853123.1"/>
    </source>
</evidence>
<feature type="signal peptide" evidence="1">
    <location>
        <begin position="1"/>
        <end position="21"/>
    </location>
</feature>
<comment type="caution">
    <text evidence="2">The sequence shown here is derived from an EMBL/GenBank/DDBJ whole genome shotgun (WGS) entry which is preliminary data.</text>
</comment>
<keyword evidence="2" id="KW-0645">Protease</keyword>
<dbReference type="Pfam" id="PF13715">
    <property type="entry name" value="CarbopepD_reg_2"/>
    <property type="match status" value="1"/>
</dbReference>
<dbReference type="AlphaFoldDB" id="A0A9E2L7F8"/>
<dbReference type="Proteomes" id="UP000823865">
    <property type="component" value="Unassembled WGS sequence"/>
</dbReference>
<dbReference type="GO" id="GO:0004180">
    <property type="term" value="F:carboxypeptidase activity"/>
    <property type="evidence" value="ECO:0007669"/>
    <property type="project" value="UniProtKB-KW"/>
</dbReference>
<protein>
    <submittedName>
        <fullName evidence="2">Carboxypeptidase-like regulatory domain-containing protein</fullName>
    </submittedName>
</protein>
<feature type="non-terminal residue" evidence="2">
    <location>
        <position position="103"/>
    </location>
</feature>
<dbReference type="FunFam" id="2.60.40.1120:FF:000003">
    <property type="entry name" value="Outer membrane protein Omp121"/>
    <property type="match status" value="1"/>
</dbReference>
<feature type="chain" id="PRO_5038518853" evidence="1">
    <location>
        <begin position="22"/>
        <end position="103"/>
    </location>
</feature>
<evidence type="ECO:0000256" key="1">
    <source>
        <dbReference type="SAM" id="SignalP"/>
    </source>
</evidence>
<dbReference type="Gene3D" id="2.60.40.1120">
    <property type="entry name" value="Carboxypeptidase-like, regulatory domain"/>
    <property type="match status" value="1"/>
</dbReference>
<accession>A0A9E2L7F8</accession>
<keyword evidence="2" id="KW-0121">Carboxypeptidase</keyword>
<dbReference type="EMBL" id="JAHLFU010000089">
    <property type="protein sequence ID" value="MBU3853123.1"/>
    <property type="molecule type" value="Genomic_DNA"/>
</dbReference>
<keyword evidence="1" id="KW-0732">Signal</keyword>
<sequence length="103" mass="10822">MKRKLMLLMTCLMIGIGLVNAQVKKVTGTVTSEEDGLPVVGASVLVKGTTVGTVTDIDGNFTISNVPSSAGTLVVSFIGLQTQEVKIQPVMKVVMRSDAEVLD</sequence>
<organism evidence="2 3">
    <name type="scientific">Candidatus Paraprevotella stercoravium</name>
    <dbReference type="NCBI Taxonomy" id="2838725"/>
    <lineage>
        <taxon>Bacteria</taxon>
        <taxon>Pseudomonadati</taxon>
        <taxon>Bacteroidota</taxon>
        <taxon>Bacteroidia</taxon>
        <taxon>Bacteroidales</taxon>
        <taxon>Prevotellaceae</taxon>
        <taxon>Paraprevotella</taxon>
    </lineage>
</organism>
<evidence type="ECO:0000313" key="3">
    <source>
        <dbReference type="Proteomes" id="UP000823865"/>
    </source>
</evidence>
<keyword evidence="2" id="KW-0378">Hydrolase</keyword>